<gene>
    <name evidence="1" type="ORF">dnm_076640</name>
</gene>
<keyword evidence="2" id="KW-1185">Reference proteome</keyword>
<proteinExistence type="predicted"/>
<dbReference type="KEGG" id="dmm:dnm_076640"/>
<reference evidence="1" key="1">
    <citation type="journal article" date="2021" name="Microb. Physiol.">
        <title>Proteogenomic Insights into the Physiology of Marine, Sulfate-Reducing, Filamentous Desulfonema limicola and Desulfonema magnum.</title>
        <authorList>
            <person name="Schnaars V."/>
            <person name="Wohlbrand L."/>
            <person name="Scheve S."/>
            <person name="Hinrichs C."/>
            <person name="Reinhardt R."/>
            <person name="Rabus R."/>
        </authorList>
    </citation>
    <scope>NUCLEOTIDE SEQUENCE</scope>
    <source>
        <strain evidence="1">4be13</strain>
    </source>
</reference>
<dbReference type="Proteomes" id="UP000663722">
    <property type="component" value="Chromosome"/>
</dbReference>
<protein>
    <submittedName>
        <fullName evidence="1">Uncharacterized protein</fullName>
    </submittedName>
</protein>
<evidence type="ECO:0000313" key="2">
    <source>
        <dbReference type="Proteomes" id="UP000663722"/>
    </source>
</evidence>
<dbReference type="EMBL" id="CP061800">
    <property type="protein sequence ID" value="QTA91594.1"/>
    <property type="molecule type" value="Genomic_DNA"/>
</dbReference>
<name>A0A975BTP9_9BACT</name>
<sequence length="55" mass="6334">MRILNFMGFLFVGRGGKPKYYGRGCNHTHQAKDFYDSGTPENKGFAFRLSPDQFQ</sequence>
<organism evidence="1 2">
    <name type="scientific">Desulfonema magnum</name>
    <dbReference type="NCBI Taxonomy" id="45655"/>
    <lineage>
        <taxon>Bacteria</taxon>
        <taxon>Pseudomonadati</taxon>
        <taxon>Thermodesulfobacteriota</taxon>
        <taxon>Desulfobacteria</taxon>
        <taxon>Desulfobacterales</taxon>
        <taxon>Desulfococcaceae</taxon>
        <taxon>Desulfonema</taxon>
    </lineage>
</organism>
<evidence type="ECO:0000313" key="1">
    <source>
        <dbReference type="EMBL" id="QTA91594.1"/>
    </source>
</evidence>
<accession>A0A975BTP9</accession>
<dbReference type="AlphaFoldDB" id="A0A975BTP9"/>